<evidence type="ECO:0000313" key="2">
    <source>
        <dbReference type="EMBL" id="KAK9149856.1"/>
    </source>
</evidence>
<evidence type="ECO:0000256" key="1">
    <source>
        <dbReference type="SAM" id="MobiDB-lite"/>
    </source>
</evidence>
<dbReference type="PANTHER" id="PTHR34807:SF3">
    <property type="entry name" value="OS08G0270800 PROTEIN"/>
    <property type="match status" value="1"/>
</dbReference>
<comment type="caution">
    <text evidence="2">The sequence shown here is derived from an EMBL/GenBank/DDBJ whole genome shotgun (WGS) entry which is preliminary data.</text>
</comment>
<accession>A0AAP0KC09</accession>
<gene>
    <name evidence="2" type="ORF">Scep_008613</name>
</gene>
<keyword evidence="3" id="KW-1185">Reference proteome</keyword>
<dbReference type="EMBL" id="JBBNAG010000003">
    <property type="protein sequence ID" value="KAK9149856.1"/>
    <property type="molecule type" value="Genomic_DNA"/>
</dbReference>
<feature type="region of interest" description="Disordered" evidence="1">
    <location>
        <begin position="92"/>
        <end position="128"/>
    </location>
</feature>
<feature type="region of interest" description="Disordered" evidence="1">
    <location>
        <begin position="1"/>
        <end position="26"/>
    </location>
</feature>
<dbReference type="PANTHER" id="PTHR34807">
    <property type="entry name" value="OS08G0270800 PROTEIN"/>
    <property type="match status" value="1"/>
</dbReference>
<name>A0AAP0KC09_9MAGN</name>
<protein>
    <submittedName>
        <fullName evidence="2">Uncharacterized protein</fullName>
    </submittedName>
</protein>
<organism evidence="2 3">
    <name type="scientific">Stephania cephalantha</name>
    <dbReference type="NCBI Taxonomy" id="152367"/>
    <lineage>
        <taxon>Eukaryota</taxon>
        <taxon>Viridiplantae</taxon>
        <taxon>Streptophyta</taxon>
        <taxon>Embryophyta</taxon>
        <taxon>Tracheophyta</taxon>
        <taxon>Spermatophyta</taxon>
        <taxon>Magnoliopsida</taxon>
        <taxon>Ranunculales</taxon>
        <taxon>Menispermaceae</taxon>
        <taxon>Menispermoideae</taxon>
        <taxon>Cissampelideae</taxon>
        <taxon>Stephania</taxon>
    </lineage>
</organism>
<evidence type="ECO:0000313" key="3">
    <source>
        <dbReference type="Proteomes" id="UP001419268"/>
    </source>
</evidence>
<dbReference type="AlphaFoldDB" id="A0AAP0KC09"/>
<dbReference type="Proteomes" id="UP001419268">
    <property type="component" value="Unassembled WGS sequence"/>
</dbReference>
<proteinExistence type="predicted"/>
<sequence length="211" mass="24475">MLKKKMKGFSGVGVRVSPSPTPPSSYAFDEEARVRFKHHSLIQDFDELYKETQARKMKLQMLDRRKATLSAEVRFLRRRYNYLMKIRSLETQPALPDQSRPQVSDAHREAPAPSKPRPCPNLDLNQISNGEDDEEFQFVPDPPKPDKFPSKKFFMNGNNEQEQIQLQQQHQQQIQQQSDMKLSICRGVPPNGANRSGKRKITWQDQVALRV</sequence>
<reference evidence="2 3" key="1">
    <citation type="submission" date="2024-01" db="EMBL/GenBank/DDBJ databases">
        <title>Genome assemblies of Stephania.</title>
        <authorList>
            <person name="Yang L."/>
        </authorList>
    </citation>
    <scope>NUCLEOTIDE SEQUENCE [LARGE SCALE GENOMIC DNA]</scope>
    <source>
        <strain evidence="2">JXDWG</strain>
        <tissue evidence="2">Leaf</tissue>
    </source>
</reference>